<dbReference type="Pfam" id="PF16036">
    <property type="entry name" value="Chalcone_3"/>
    <property type="match status" value="1"/>
</dbReference>
<reference evidence="2 3" key="1">
    <citation type="submission" date="2019-07" db="EMBL/GenBank/DDBJ databases">
        <title>Caenimonas sedimenti sp. nov., isolated from activated sludge.</title>
        <authorList>
            <person name="Xu J."/>
        </authorList>
    </citation>
    <scope>NUCLEOTIDE SEQUENCE [LARGE SCALE GENOMIC DNA]</scope>
    <source>
        <strain evidence="2 3">HX-9-20</strain>
    </source>
</reference>
<dbReference type="AlphaFoldDB" id="A0A562ZF75"/>
<proteinExistence type="predicted"/>
<dbReference type="Proteomes" id="UP000318199">
    <property type="component" value="Unassembled WGS sequence"/>
</dbReference>
<comment type="caution">
    <text evidence="2">The sequence shown here is derived from an EMBL/GenBank/DDBJ whole genome shotgun (WGS) entry which is preliminary data.</text>
</comment>
<protein>
    <recommendedName>
        <fullName evidence="1">Chalcone isomerase domain-containing protein</fullName>
    </recommendedName>
</protein>
<evidence type="ECO:0000313" key="3">
    <source>
        <dbReference type="Proteomes" id="UP000318199"/>
    </source>
</evidence>
<accession>A0A562ZF75</accession>
<evidence type="ECO:0000259" key="1">
    <source>
        <dbReference type="Pfam" id="PF16036"/>
    </source>
</evidence>
<evidence type="ECO:0000313" key="2">
    <source>
        <dbReference type="EMBL" id="TWO66628.1"/>
    </source>
</evidence>
<keyword evidence="3" id="KW-1185">Reference proteome</keyword>
<dbReference type="InterPro" id="IPR016087">
    <property type="entry name" value="Chalcone_isomerase"/>
</dbReference>
<sequence>MGVLPGVLRGGLPPARRRRGAVHAAARLSAALARRSARGLLAACLLAGAAAASANDLFALEPGLRPAGTGRLTWFGFQAYDARLWVGSGFSQAAFERSPFALELAYLRAFTGPDIARRSLDEMRRAGPIAPEDAQRWQAALQQLLPDVQPGDRILGLHRPGRGAAFAINGTWAGEILDARFARLFFGIWLAPTTSEPKLRQALLAGTPP</sequence>
<gene>
    <name evidence="2" type="ORF">FN976_26285</name>
</gene>
<dbReference type="OrthoDB" id="8527419at2"/>
<dbReference type="EMBL" id="VOBQ01000025">
    <property type="protein sequence ID" value="TWO66628.1"/>
    <property type="molecule type" value="Genomic_DNA"/>
</dbReference>
<name>A0A562ZF75_9BURK</name>
<feature type="domain" description="Chalcone isomerase" evidence="1">
    <location>
        <begin position="130"/>
        <end position="204"/>
    </location>
</feature>
<organism evidence="2 3">
    <name type="scientific">Caenimonas sedimenti</name>
    <dbReference type="NCBI Taxonomy" id="2596921"/>
    <lineage>
        <taxon>Bacteria</taxon>
        <taxon>Pseudomonadati</taxon>
        <taxon>Pseudomonadota</taxon>
        <taxon>Betaproteobacteria</taxon>
        <taxon>Burkholderiales</taxon>
        <taxon>Comamonadaceae</taxon>
        <taxon>Caenimonas</taxon>
    </lineage>
</organism>